<dbReference type="GO" id="GO:0035241">
    <property type="term" value="F:protein-arginine omega-N monomethyltransferase activity"/>
    <property type="evidence" value="ECO:0007669"/>
    <property type="project" value="TreeGrafter"/>
</dbReference>
<dbReference type="PANTHER" id="PTHR35517:SF1">
    <property type="entry name" value="PROTEIN ARGININE N-METHYLTRANSFERASE SFM1"/>
    <property type="match status" value="1"/>
</dbReference>
<accession>A0A7J3X5Y6</accession>
<dbReference type="PANTHER" id="PTHR35517">
    <property type="entry name" value="PROTEIN ARGININE N-METHYLTRANSFERASE SFM1"/>
    <property type="match status" value="1"/>
</dbReference>
<evidence type="ECO:0000313" key="1">
    <source>
        <dbReference type="EMBL" id="HHP04527.1"/>
    </source>
</evidence>
<protein>
    <submittedName>
        <fullName evidence="1">Uncharacterized protein</fullName>
    </submittedName>
</protein>
<sequence>MKTRTRLRFLAMTCGCSALFIIEVLEPFVSKWMLLELQHVSMLVGYENLWVTRVRRKCEREVLARVSSRVYRESVVELEEKLASEYGRLLVLDPSAEEALSPRDFSEGRTVVVIGGIMGAHPPLGRTRSELTQKLRKPTPRNLGGLQLTIDGAAYVAREVCCGKELRDLELLRGLTMHTRLGTLQLPYAYPMRDGVPVVAPGEIDYILLELEDEESLMIRGRRADICSAFRRRAASHAPQ</sequence>
<dbReference type="InterPro" id="IPR007364">
    <property type="entry name" value="SFM1-like"/>
</dbReference>
<dbReference type="Pfam" id="PF04252">
    <property type="entry name" value="SFM1-like"/>
    <property type="match status" value="1"/>
</dbReference>
<dbReference type="EMBL" id="DRZM01000073">
    <property type="protein sequence ID" value="HHP04527.1"/>
    <property type="molecule type" value="Genomic_DNA"/>
</dbReference>
<reference evidence="1" key="1">
    <citation type="journal article" date="2020" name="mSystems">
        <title>Genome- and Community-Level Interaction Insights into Carbon Utilization and Element Cycling Functions of Hydrothermarchaeota in Hydrothermal Sediment.</title>
        <authorList>
            <person name="Zhou Z."/>
            <person name="Liu Y."/>
            <person name="Xu W."/>
            <person name="Pan J."/>
            <person name="Luo Z.H."/>
            <person name="Li M."/>
        </authorList>
    </citation>
    <scope>NUCLEOTIDE SEQUENCE [LARGE SCALE GENOMIC DNA]</scope>
    <source>
        <strain evidence="1">SpSt-1125</strain>
    </source>
</reference>
<name>A0A7J3X5Y6_THEPE</name>
<organism evidence="1">
    <name type="scientific">Thermofilum pendens</name>
    <dbReference type="NCBI Taxonomy" id="2269"/>
    <lineage>
        <taxon>Archaea</taxon>
        <taxon>Thermoproteota</taxon>
        <taxon>Thermoprotei</taxon>
        <taxon>Thermofilales</taxon>
        <taxon>Thermofilaceae</taxon>
        <taxon>Thermofilum</taxon>
    </lineage>
</organism>
<comment type="caution">
    <text evidence="1">The sequence shown here is derived from an EMBL/GenBank/DDBJ whole genome shotgun (WGS) entry which is preliminary data.</text>
</comment>
<proteinExistence type="predicted"/>
<gene>
    <name evidence="1" type="ORF">ENM88_02085</name>
</gene>
<dbReference type="AlphaFoldDB" id="A0A7J3X5Y6"/>